<name>A0A0A9HQJ3_ARUDO</name>
<reference evidence="1" key="2">
    <citation type="journal article" date="2015" name="Data Brief">
        <title>Shoot transcriptome of the giant reed, Arundo donax.</title>
        <authorList>
            <person name="Barrero R.A."/>
            <person name="Guerrero F.D."/>
            <person name="Moolhuijzen P."/>
            <person name="Goolsby J.A."/>
            <person name="Tidwell J."/>
            <person name="Bellgard S.E."/>
            <person name="Bellgard M.I."/>
        </authorList>
    </citation>
    <scope>NUCLEOTIDE SEQUENCE</scope>
    <source>
        <tissue evidence="1">Shoot tissue taken approximately 20 cm above the soil surface</tissue>
    </source>
</reference>
<accession>A0A0A9HQJ3</accession>
<dbReference type="AlphaFoldDB" id="A0A0A9HQJ3"/>
<sequence>MNCKFSYITQIINQTEQNEGHMNIYFTTIDKAKQRPIER</sequence>
<dbReference type="EMBL" id="GBRH01162723">
    <property type="protein sequence ID" value="JAE35173.1"/>
    <property type="molecule type" value="Transcribed_RNA"/>
</dbReference>
<protein>
    <submittedName>
        <fullName evidence="1">RecQl3</fullName>
    </submittedName>
</protein>
<evidence type="ECO:0000313" key="1">
    <source>
        <dbReference type="EMBL" id="JAE35173.1"/>
    </source>
</evidence>
<proteinExistence type="predicted"/>
<reference evidence="1" key="1">
    <citation type="submission" date="2014-09" db="EMBL/GenBank/DDBJ databases">
        <authorList>
            <person name="Magalhaes I.L.F."/>
            <person name="Oliveira U."/>
            <person name="Santos F.R."/>
            <person name="Vidigal T.H.D.A."/>
            <person name="Brescovit A.D."/>
            <person name="Santos A.J."/>
        </authorList>
    </citation>
    <scope>NUCLEOTIDE SEQUENCE</scope>
    <source>
        <tissue evidence="1">Shoot tissue taken approximately 20 cm above the soil surface</tissue>
    </source>
</reference>
<organism evidence="1">
    <name type="scientific">Arundo donax</name>
    <name type="common">Giant reed</name>
    <name type="synonym">Donax arundinaceus</name>
    <dbReference type="NCBI Taxonomy" id="35708"/>
    <lineage>
        <taxon>Eukaryota</taxon>
        <taxon>Viridiplantae</taxon>
        <taxon>Streptophyta</taxon>
        <taxon>Embryophyta</taxon>
        <taxon>Tracheophyta</taxon>
        <taxon>Spermatophyta</taxon>
        <taxon>Magnoliopsida</taxon>
        <taxon>Liliopsida</taxon>
        <taxon>Poales</taxon>
        <taxon>Poaceae</taxon>
        <taxon>PACMAD clade</taxon>
        <taxon>Arundinoideae</taxon>
        <taxon>Arundineae</taxon>
        <taxon>Arundo</taxon>
    </lineage>
</organism>